<sequence>MVKVGVPQALSYYRYFPLWKTLLEGVGAEVVLSRSTRKELVQDGVRQCVDDICVPVKLYYGHLLDVADRCDLLFISRLVSVEKTGGDTFTCPKLIGLPDMIKHSLDNLPPTIEFTIDIQKRSLKSSMKRVCAELGASMSLTRKALSDSLAAQGAYEAELMRGLTPNEAMKNVLGNGNNKEKTMPATGGGRPGANRPKDINIALIGHEYLIHDYFISHNLPLKLERLGARVTYMTQVPPDVIDRELSRYPSISWSYEKELLGSASHFLGRSDIDGVILVVGFACGPDSILGEIIAREVVTENSPPLTTLVLDEHTGEAGVATRVEAFVDLIRRARKNS</sequence>
<reference evidence="2 3" key="1">
    <citation type="journal article" date="2017" name="ISME J.">
        <title>Potential for microbial H2 and metal transformations associated with novel bacteria and archaea in deep terrestrial subsurface sediments.</title>
        <authorList>
            <person name="Hernsdorf A.W."/>
            <person name="Amano Y."/>
            <person name="Miyakawa K."/>
            <person name="Ise K."/>
            <person name="Suzuki Y."/>
            <person name="Anantharaman K."/>
            <person name="Probst A."/>
            <person name="Burstein D."/>
            <person name="Thomas B.C."/>
            <person name="Banfield J.F."/>
        </authorList>
    </citation>
    <scope>NUCLEOTIDE SEQUENCE [LARGE SCALE GENOMIC DNA]</scope>
    <source>
        <strain evidence="2">HGW-Actinobacteria-3</strain>
    </source>
</reference>
<dbReference type="PANTHER" id="PTHR32329">
    <property type="entry name" value="BIFUNCTIONAL PROTEIN [INCLUDES 2-HYDROXYACYL-COA DEHYDRATASE (N-TER) AND ITS ACTIVATOR DOMAIN (C_TERM)-RELATED"/>
    <property type="match status" value="1"/>
</dbReference>
<feature type="domain" description="DUF2229" evidence="1">
    <location>
        <begin position="3"/>
        <end position="233"/>
    </location>
</feature>
<evidence type="ECO:0000313" key="3">
    <source>
        <dbReference type="Proteomes" id="UP000233654"/>
    </source>
</evidence>
<dbReference type="Pfam" id="PF09989">
    <property type="entry name" value="DUF2229"/>
    <property type="match status" value="1"/>
</dbReference>
<dbReference type="Proteomes" id="UP000233654">
    <property type="component" value="Unassembled WGS sequence"/>
</dbReference>
<evidence type="ECO:0000259" key="1">
    <source>
        <dbReference type="Pfam" id="PF09989"/>
    </source>
</evidence>
<dbReference type="AlphaFoldDB" id="A0A2N3G4N0"/>
<dbReference type="Gene3D" id="3.40.50.11900">
    <property type="match status" value="1"/>
</dbReference>
<name>A0A2N3G4N0_9ACTN</name>
<dbReference type="EMBL" id="PHEX01000082">
    <property type="protein sequence ID" value="PKQ27534.1"/>
    <property type="molecule type" value="Genomic_DNA"/>
</dbReference>
<evidence type="ECO:0000313" key="2">
    <source>
        <dbReference type="EMBL" id="PKQ27534.1"/>
    </source>
</evidence>
<gene>
    <name evidence="2" type="ORF">CVT63_07505</name>
</gene>
<dbReference type="InterPro" id="IPR051805">
    <property type="entry name" value="Dehydratase_Activator_Redct"/>
</dbReference>
<comment type="caution">
    <text evidence="2">The sequence shown here is derived from an EMBL/GenBank/DDBJ whole genome shotgun (WGS) entry which is preliminary data.</text>
</comment>
<proteinExistence type="predicted"/>
<organism evidence="2 3">
    <name type="scientific">Candidatus Anoxymicrobium japonicum</name>
    <dbReference type="NCBI Taxonomy" id="2013648"/>
    <lineage>
        <taxon>Bacteria</taxon>
        <taxon>Bacillati</taxon>
        <taxon>Actinomycetota</taxon>
        <taxon>Candidatus Geothermincolia</taxon>
        <taxon>Candidatus Geothermincolales</taxon>
        <taxon>Candidatus Anoxymicrobiaceae</taxon>
        <taxon>Candidatus Anoxymicrobium</taxon>
    </lineage>
</organism>
<dbReference type="InterPro" id="IPR018709">
    <property type="entry name" value="CoA_activase_DUF2229"/>
</dbReference>
<dbReference type="PANTHER" id="PTHR32329:SF2">
    <property type="entry name" value="BIFUNCTIONAL PROTEIN [INCLUDES 2-HYDROXYACYL-COA DEHYDRATASE (N-TER) AND ITS ACTIVATOR DOMAIN (C_TERM)"/>
    <property type="match status" value="1"/>
</dbReference>
<protein>
    <recommendedName>
        <fullName evidence="1">DUF2229 domain-containing protein</fullName>
    </recommendedName>
</protein>
<accession>A0A2N3G4N0</accession>